<dbReference type="InterPro" id="IPR036069">
    <property type="entry name" value="DUF34/NIF3_sf"/>
</dbReference>
<proteinExistence type="inferred from homology"/>
<name>A0A9P8GAW5_AURME</name>
<evidence type="ECO:0000313" key="6">
    <source>
        <dbReference type="Proteomes" id="UP000767238"/>
    </source>
</evidence>
<dbReference type="GO" id="GO:0046872">
    <property type="term" value="F:metal ion binding"/>
    <property type="evidence" value="ECO:0007669"/>
    <property type="project" value="UniProtKB-KW"/>
</dbReference>
<protein>
    <submittedName>
        <fullName evidence="5">Uncharacterized protein</fullName>
    </submittedName>
</protein>
<evidence type="ECO:0000256" key="3">
    <source>
        <dbReference type="PIRSR" id="PIRSR602678-1"/>
    </source>
</evidence>
<dbReference type="Proteomes" id="UP000767238">
    <property type="component" value="Unassembled WGS sequence"/>
</dbReference>
<accession>A0A9P8GAW5</accession>
<keyword evidence="2 3" id="KW-0479">Metal-binding</keyword>
<gene>
    <name evidence="5" type="ORF">KCV03_g7238</name>
</gene>
<feature type="binding site" evidence="3">
    <location>
        <position position="274"/>
    </location>
    <ligand>
        <name>a divalent metal cation</name>
        <dbReference type="ChEBI" id="CHEBI:60240"/>
        <label>1</label>
    </ligand>
</feature>
<comment type="similarity">
    <text evidence="1">Belongs to the GTP cyclohydrolase I type 2/NIF3 family.</text>
</comment>
<dbReference type="SUPFAM" id="SSF102705">
    <property type="entry name" value="NIF3 (NGG1p interacting factor 3)-like"/>
    <property type="match status" value="1"/>
</dbReference>
<feature type="binding site" evidence="3">
    <location>
        <position position="126"/>
    </location>
    <ligand>
        <name>a divalent metal cation</name>
        <dbReference type="ChEBI" id="CHEBI:60240"/>
        <label>1</label>
    </ligand>
</feature>
<dbReference type="PANTHER" id="PTHR13799">
    <property type="entry name" value="NGG1 INTERACTING FACTOR 3"/>
    <property type="match status" value="1"/>
</dbReference>
<organism evidence="5 6">
    <name type="scientific">Aureobasidium melanogenum</name>
    <name type="common">Aureobasidium pullulans var. melanogenum</name>
    <dbReference type="NCBI Taxonomy" id="46634"/>
    <lineage>
        <taxon>Eukaryota</taxon>
        <taxon>Fungi</taxon>
        <taxon>Dikarya</taxon>
        <taxon>Ascomycota</taxon>
        <taxon>Pezizomycotina</taxon>
        <taxon>Dothideomycetes</taxon>
        <taxon>Dothideomycetidae</taxon>
        <taxon>Dothideales</taxon>
        <taxon>Saccotheciaceae</taxon>
        <taxon>Aureobasidium</taxon>
    </lineage>
</organism>
<evidence type="ECO:0000256" key="4">
    <source>
        <dbReference type="SAM" id="MobiDB-lite"/>
    </source>
</evidence>
<feature type="binding site" evidence="3">
    <location>
        <position position="270"/>
    </location>
    <ligand>
        <name>a divalent metal cation</name>
        <dbReference type="ChEBI" id="CHEBI:60240"/>
        <label>1</label>
    </ligand>
</feature>
<feature type="region of interest" description="Disordered" evidence="4">
    <location>
        <begin position="300"/>
        <end position="339"/>
    </location>
</feature>
<dbReference type="InterPro" id="IPR002678">
    <property type="entry name" value="DUF34/NIF3"/>
</dbReference>
<dbReference type="AlphaFoldDB" id="A0A9P8GAW5"/>
<dbReference type="Gene3D" id="3.40.1390.30">
    <property type="entry name" value="NIF3 (NGG1p interacting factor 3)-like"/>
    <property type="match status" value="1"/>
</dbReference>
<evidence type="ECO:0000256" key="1">
    <source>
        <dbReference type="ARBA" id="ARBA00006964"/>
    </source>
</evidence>
<evidence type="ECO:0000313" key="5">
    <source>
        <dbReference type="EMBL" id="KAH0217000.1"/>
    </source>
</evidence>
<feature type="non-terminal residue" evidence="5">
    <location>
        <position position="339"/>
    </location>
</feature>
<reference evidence="5" key="2">
    <citation type="submission" date="2021-08" db="EMBL/GenBank/DDBJ databases">
        <authorList>
            <person name="Gostincar C."/>
            <person name="Sun X."/>
            <person name="Song Z."/>
            <person name="Gunde-Cimerman N."/>
        </authorList>
    </citation>
    <scope>NUCLEOTIDE SEQUENCE</scope>
    <source>
        <strain evidence="5">EXF-8016</strain>
    </source>
</reference>
<reference evidence="5" key="1">
    <citation type="journal article" date="2021" name="J Fungi (Basel)">
        <title>Virulence traits and population genomics of the black yeast Aureobasidium melanogenum.</title>
        <authorList>
            <person name="Cernosa A."/>
            <person name="Sun X."/>
            <person name="Gostincar C."/>
            <person name="Fang C."/>
            <person name="Gunde-Cimerman N."/>
            <person name="Song Z."/>
        </authorList>
    </citation>
    <scope>NUCLEOTIDE SEQUENCE</scope>
    <source>
        <strain evidence="5">EXF-8016</strain>
    </source>
</reference>
<feature type="compositionally biased region" description="Basic and acidic residues" evidence="4">
    <location>
        <begin position="304"/>
        <end position="315"/>
    </location>
</feature>
<dbReference type="OrthoDB" id="2592744at2759"/>
<comment type="caution">
    <text evidence="5">The sequence shown here is derived from an EMBL/GenBank/DDBJ whole genome shotgun (WGS) entry which is preliminary data.</text>
</comment>
<sequence length="339" mass="37656">MSLHAESTPSTASMVTPVLPALISQPAPPIILPTVLQTSHYLASFFPKRARDVPWLYHEPRNPRYSPASAPVARIVCSITPTAGVYTAMHAARTPPPLVFLHRPFTLDRKRVPRGANVLSSHVGFDEVLTTGWNEALAQRLDLYTGEDAVCIQGYKGDPDRRIGLVAAFRTPVNLGAVSDLIKREFGQWDAVYGADVESETDMAQPVTVVAIMNAFHPDEVQRVAEAALSKGWISDINDGDSIVYLTGQAREPGLLAAREKKMKVFCVGHRSCEEWGIRYIASELKREFPMIDVCEVYEDEEPREPRKPKPELKRNVPSSLANLPEQKRRQEGHTAIVE</sequence>
<dbReference type="EMBL" id="JAHFYH010000059">
    <property type="protein sequence ID" value="KAH0217000.1"/>
    <property type="molecule type" value="Genomic_DNA"/>
</dbReference>
<dbReference type="GO" id="GO:0005737">
    <property type="term" value="C:cytoplasm"/>
    <property type="evidence" value="ECO:0007669"/>
    <property type="project" value="TreeGrafter"/>
</dbReference>
<dbReference type="PANTHER" id="PTHR13799:SF14">
    <property type="entry name" value="GTP CYCLOHYDROLASE 1 TYPE 2 HOMOLOG"/>
    <property type="match status" value="1"/>
</dbReference>
<evidence type="ECO:0000256" key="2">
    <source>
        <dbReference type="ARBA" id="ARBA00022723"/>
    </source>
</evidence>
<dbReference type="Pfam" id="PF01784">
    <property type="entry name" value="DUF34_NIF3"/>
    <property type="match status" value="1"/>
</dbReference>